<accession>A0A7C4QHP7</accession>
<evidence type="ECO:0000259" key="2">
    <source>
        <dbReference type="Pfam" id="PF26351"/>
    </source>
</evidence>
<organism evidence="3">
    <name type="scientific">Schlesneria paludicola</name>
    <dbReference type="NCBI Taxonomy" id="360056"/>
    <lineage>
        <taxon>Bacteria</taxon>
        <taxon>Pseudomonadati</taxon>
        <taxon>Planctomycetota</taxon>
        <taxon>Planctomycetia</taxon>
        <taxon>Planctomycetales</taxon>
        <taxon>Planctomycetaceae</taxon>
        <taxon>Schlesneria</taxon>
    </lineage>
</organism>
<feature type="domain" description="DUF8091" evidence="2">
    <location>
        <begin position="3"/>
        <end position="154"/>
    </location>
</feature>
<dbReference type="InterPro" id="IPR058404">
    <property type="entry name" value="DUF8091"/>
</dbReference>
<proteinExistence type="predicted"/>
<gene>
    <name evidence="3" type="ORF">ENS64_07430</name>
</gene>
<protein>
    <recommendedName>
        <fullName evidence="2">DUF8091 domain-containing protein</fullName>
    </recommendedName>
</protein>
<evidence type="ECO:0000256" key="1">
    <source>
        <dbReference type="SAM" id="MobiDB-lite"/>
    </source>
</evidence>
<reference evidence="3" key="1">
    <citation type="journal article" date="2020" name="mSystems">
        <title>Genome- and Community-Level Interaction Insights into Carbon Utilization and Element Cycling Functions of Hydrothermarchaeota in Hydrothermal Sediment.</title>
        <authorList>
            <person name="Zhou Z."/>
            <person name="Liu Y."/>
            <person name="Xu W."/>
            <person name="Pan J."/>
            <person name="Luo Z.H."/>
            <person name="Li M."/>
        </authorList>
    </citation>
    <scope>NUCLEOTIDE SEQUENCE [LARGE SCALE GENOMIC DNA]</scope>
    <source>
        <strain evidence="3">SpSt-508</strain>
    </source>
</reference>
<dbReference type="Pfam" id="PF26351">
    <property type="entry name" value="DUF8091"/>
    <property type="match status" value="1"/>
</dbReference>
<evidence type="ECO:0000313" key="3">
    <source>
        <dbReference type="EMBL" id="HGT39081.1"/>
    </source>
</evidence>
<name>A0A7C4QHP7_9PLAN</name>
<dbReference type="EMBL" id="DSVQ01000012">
    <property type="protein sequence ID" value="HGT39081.1"/>
    <property type="molecule type" value="Genomic_DNA"/>
</dbReference>
<comment type="caution">
    <text evidence="3">The sequence shown here is derived from an EMBL/GenBank/DDBJ whole genome shotgun (WGS) entry which is preliminary data.</text>
</comment>
<feature type="region of interest" description="Disordered" evidence="1">
    <location>
        <begin position="212"/>
        <end position="231"/>
    </location>
</feature>
<dbReference type="AlphaFoldDB" id="A0A7C4QHP7"/>
<sequence length="231" mass="26421">MESTLHRQLKALYAGSSAACEVRVDGYRVDAVVDGRLIEIQQASLAALRRKVSRLLQHHRVLVVKPLCARKVIIRHEGRSRQVLSRRTSPRHATIWDVFQDLVYFVGVFPHPRLALEVIFADMEEHRAAIRGGWRRREKMTDRRLLTIQQRLTFHTADDLAALLPPHLPNEFTTAELAAALDLPRWWAQKVAYCLRKTGGLVPSKRGRRGWVYSRPRPVAPGPRASLGPRR</sequence>